<organism evidence="2 3">
    <name type="scientific">Ditylenchus dipsaci</name>
    <dbReference type="NCBI Taxonomy" id="166011"/>
    <lineage>
        <taxon>Eukaryota</taxon>
        <taxon>Metazoa</taxon>
        <taxon>Ecdysozoa</taxon>
        <taxon>Nematoda</taxon>
        <taxon>Chromadorea</taxon>
        <taxon>Rhabditida</taxon>
        <taxon>Tylenchina</taxon>
        <taxon>Tylenchomorpha</taxon>
        <taxon>Sphaerularioidea</taxon>
        <taxon>Anguinidae</taxon>
        <taxon>Anguininae</taxon>
        <taxon>Ditylenchus</taxon>
    </lineage>
</organism>
<feature type="compositionally biased region" description="Polar residues" evidence="1">
    <location>
        <begin position="1"/>
        <end position="15"/>
    </location>
</feature>
<accession>A0A915EP98</accession>
<reference evidence="3" key="1">
    <citation type="submission" date="2022-11" db="UniProtKB">
        <authorList>
            <consortium name="WormBaseParasite"/>
        </authorList>
    </citation>
    <scope>IDENTIFICATION</scope>
</reference>
<feature type="region of interest" description="Disordered" evidence="1">
    <location>
        <begin position="1"/>
        <end position="61"/>
    </location>
</feature>
<dbReference type="WBParaSite" id="jg836">
    <property type="protein sequence ID" value="jg836"/>
    <property type="gene ID" value="jg836"/>
</dbReference>
<protein>
    <submittedName>
        <fullName evidence="3">Uncharacterized protein</fullName>
    </submittedName>
</protein>
<sequence>MAVHRPSTTSMSASRFNLRPIGFPSRFSGGGSSRRSSIASPGGNEGGGAMRQTSRGSQHNLLTAQLNLGSTAASSAAVPTISVNEPLSQYNGVEDQYMQNVDQERLVDENEL</sequence>
<evidence type="ECO:0000313" key="3">
    <source>
        <dbReference type="WBParaSite" id="jg836"/>
    </source>
</evidence>
<dbReference type="Proteomes" id="UP000887574">
    <property type="component" value="Unplaced"/>
</dbReference>
<dbReference type="AlphaFoldDB" id="A0A915EP98"/>
<name>A0A915EP98_9BILA</name>
<evidence type="ECO:0000313" key="2">
    <source>
        <dbReference type="Proteomes" id="UP000887574"/>
    </source>
</evidence>
<proteinExistence type="predicted"/>
<feature type="compositionally biased region" description="Low complexity" evidence="1">
    <location>
        <begin position="20"/>
        <end position="42"/>
    </location>
</feature>
<keyword evidence="2" id="KW-1185">Reference proteome</keyword>
<evidence type="ECO:0000256" key="1">
    <source>
        <dbReference type="SAM" id="MobiDB-lite"/>
    </source>
</evidence>
<feature type="compositionally biased region" description="Polar residues" evidence="1">
    <location>
        <begin position="51"/>
        <end position="61"/>
    </location>
</feature>